<keyword evidence="3" id="KW-1185">Reference proteome</keyword>
<dbReference type="EMBL" id="QANS01000001">
    <property type="protein sequence ID" value="PTU33085.1"/>
    <property type="molecule type" value="Genomic_DNA"/>
</dbReference>
<evidence type="ECO:0000313" key="2">
    <source>
        <dbReference type="EMBL" id="PTU33085.1"/>
    </source>
</evidence>
<dbReference type="SUPFAM" id="SSF56601">
    <property type="entry name" value="beta-lactamase/transpeptidase-like"/>
    <property type="match status" value="1"/>
</dbReference>
<sequence>MNEANVESSITNTISMAIAIFDKLLEALNSKDAPGYVIGVAKDNQTIYRRATGLASLEFAVANTPETRMRIGSTTKQFTAVSIMLLVEEGKLDLDAPVSTYLTDLKGPNGKPTLRQLIGHTSGVRDALESTAFFLTEGLFPQIPAGLTHKWSSEFTSSNFEPGERWNYSNYGYMMLSLVVEKVSGLSFAAFLKERLFTPLGMVDSEMVPNDMDLSLGLAASHIRQPNGVYKRGIYPCEELTGGGGIVSTIDDMLRWMVHLRKPDRVGTPAMWAEMARLPKFNNGVEHNYCFGLKRQLHRGVKIIHHAGSTIGSTCMMMTFPDHALDIIVMANRSDSDPAGISLKIAEGLLGSALQAPTVAAKSTGREALAGHYCSPTTKLVFGIKAHEEKLAFSLIGTPEGFLKDQGDGLLGSDSTSGEFTLRYDLPETGKRIEQIEFENCGIKETLIHLPDVAPTAQDLAADLIGTYVLADFNQPVEVIIDEGKLYIDLHSRYAPCRMPLEALSSDAFIFTAALGGRPFHGTIVIERDGKKSTGFFLSTSRTRNLYFSRSK</sequence>
<dbReference type="InterPro" id="IPR001466">
    <property type="entry name" value="Beta-lactam-related"/>
</dbReference>
<proteinExistence type="predicted"/>
<dbReference type="AlphaFoldDB" id="A0A2T5MKI8"/>
<name>A0A2T5MKI8_9GAMM</name>
<reference evidence="2 3" key="1">
    <citation type="submission" date="2018-04" db="EMBL/GenBank/DDBJ databases">
        <title>Novel species isolated from glacier.</title>
        <authorList>
            <person name="Liu Q."/>
            <person name="Xin Y.-H."/>
        </authorList>
    </citation>
    <scope>NUCLEOTIDE SEQUENCE [LARGE SCALE GENOMIC DNA]</scope>
    <source>
        <strain evidence="2 3">GT1R17</strain>
    </source>
</reference>
<comment type="caution">
    <text evidence="2">The sequence shown here is derived from an EMBL/GenBank/DDBJ whole genome shotgun (WGS) entry which is preliminary data.</text>
</comment>
<dbReference type="InterPro" id="IPR050491">
    <property type="entry name" value="AmpC-like"/>
</dbReference>
<dbReference type="InterPro" id="IPR012338">
    <property type="entry name" value="Beta-lactam/transpept-like"/>
</dbReference>
<evidence type="ECO:0000259" key="1">
    <source>
        <dbReference type="Pfam" id="PF00144"/>
    </source>
</evidence>
<dbReference type="Gene3D" id="3.40.710.10">
    <property type="entry name" value="DD-peptidase/beta-lactamase superfamily"/>
    <property type="match status" value="1"/>
</dbReference>
<accession>A0A2T5MKI8</accession>
<gene>
    <name evidence="2" type="ORF">CJD38_02980</name>
</gene>
<protein>
    <recommendedName>
        <fullName evidence="1">Beta-lactamase-related domain-containing protein</fullName>
    </recommendedName>
</protein>
<dbReference type="Proteomes" id="UP000244248">
    <property type="component" value="Unassembled WGS sequence"/>
</dbReference>
<evidence type="ECO:0000313" key="3">
    <source>
        <dbReference type="Proteomes" id="UP000244248"/>
    </source>
</evidence>
<feature type="domain" description="Beta-lactamase-related" evidence="1">
    <location>
        <begin position="21"/>
        <end position="341"/>
    </location>
</feature>
<dbReference type="PANTHER" id="PTHR46825">
    <property type="entry name" value="D-ALANYL-D-ALANINE-CARBOXYPEPTIDASE/ENDOPEPTIDASE AMPH"/>
    <property type="match status" value="1"/>
</dbReference>
<dbReference type="PANTHER" id="PTHR46825:SF9">
    <property type="entry name" value="BETA-LACTAMASE-RELATED DOMAIN-CONTAINING PROTEIN"/>
    <property type="match status" value="1"/>
</dbReference>
<organism evidence="2 3">
    <name type="scientific">Stenotrophobium rhamnosiphilum</name>
    <dbReference type="NCBI Taxonomy" id="2029166"/>
    <lineage>
        <taxon>Bacteria</taxon>
        <taxon>Pseudomonadati</taxon>
        <taxon>Pseudomonadota</taxon>
        <taxon>Gammaproteobacteria</taxon>
        <taxon>Nevskiales</taxon>
        <taxon>Nevskiaceae</taxon>
        <taxon>Stenotrophobium</taxon>
    </lineage>
</organism>
<dbReference type="Pfam" id="PF00144">
    <property type="entry name" value="Beta-lactamase"/>
    <property type="match status" value="1"/>
</dbReference>